<dbReference type="InterPro" id="IPR036873">
    <property type="entry name" value="Rhodanese-like_dom_sf"/>
</dbReference>
<dbReference type="EMBL" id="QXGD01002817">
    <property type="protein sequence ID" value="KAE9183776.1"/>
    <property type="molecule type" value="Genomic_DNA"/>
</dbReference>
<dbReference type="OrthoDB" id="102559at2759"/>
<dbReference type="Gene3D" id="3.40.250.10">
    <property type="entry name" value="Rhodanese-like domain"/>
    <property type="match status" value="1"/>
</dbReference>
<dbReference type="Proteomes" id="UP000429523">
    <property type="component" value="Unassembled WGS sequence"/>
</dbReference>
<name>A0A6A3DXG8_9STRA</name>
<dbReference type="Proteomes" id="UP000460718">
    <property type="component" value="Unassembled WGS sequence"/>
</dbReference>
<dbReference type="EMBL" id="QXGA01001484">
    <property type="protein sequence ID" value="KAE9117841.1"/>
    <property type="molecule type" value="Genomic_DNA"/>
</dbReference>
<dbReference type="Proteomes" id="UP000441208">
    <property type="component" value="Unassembled WGS sequence"/>
</dbReference>
<dbReference type="SMART" id="SM00450">
    <property type="entry name" value="RHOD"/>
    <property type="match status" value="1"/>
</dbReference>
<evidence type="ECO:0000259" key="1">
    <source>
        <dbReference type="PROSITE" id="PS50206"/>
    </source>
</evidence>
<dbReference type="PANTHER" id="PTHR10828:SF38">
    <property type="entry name" value="ARSENICAL-RESISTANCE PROTEIN 2-RELATED"/>
    <property type="match status" value="1"/>
</dbReference>
<comment type="caution">
    <text evidence="2">The sequence shown here is derived from an EMBL/GenBank/DDBJ whole genome shotgun (WGS) entry which is preliminary data.</text>
</comment>
<accession>A0A6A3DXG8</accession>
<evidence type="ECO:0000313" key="14">
    <source>
        <dbReference type="Proteomes" id="UP000440732"/>
    </source>
</evidence>
<evidence type="ECO:0000313" key="17">
    <source>
        <dbReference type="Proteomes" id="UP000488956"/>
    </source>
</evidence>
<evidence type="ECO:0000313" key="3">
    <source>
        <dbReference type="EMBL" id="KAE8971591.1"/>
    </source>
</evidence>
<dbReference type="EMBL" id="QXFW01003312">
    <property type="protein sequence ID" value="KAE8971591.1"/>
    <property type="molecule type" value="Genomic_DNA"/>
</dbReference>
<evidence type="ECO:0000313" key="8">
    <source>
        <dbReference type="EMBL" id="KAE9183776.1"/>
    </source>
</evidence>
<proteinExistence type="predicted"/>
<evidence type="ECO:0000313" key="16">
    <source>
        <dbReference type="Proteomes" id="UP000460718"/>
    </source>
</evidence>
<evidence type="ECO:0000313" key="4">
    <source>
        <dbReference type="EMBL" id="KAE9070190.1"/>
    </source>
</evidence>
<dbReference type="EMBL" id="QXFX01003253">
    <property type="protein sequence ID" value="KAE9070190.1"/>
    <property type="molecule type" value="Genomic_DNA"/>
</dbReference>
<dbReference type="EMBL" id="QXGF01002842">
    <property type="protein sequence ID" value="KAE8923220.1"/>
    <property type="molecule type" value="Genomic_DNA"/>
</dbReference>
<dbReference type="AlphaFoldDB" id="A0A6A3DXG8"/>
<sequence>MPTPEDLLAVERISAEDLAAALQSDAEHPVIVDVRNEDYELLGHIVNAEHLPSATFKEDADVDALVAKFGSKQNIVFHCGHINTRGPTCALRFIERAEAAGVKTHVRVLAGGFADFAEKFSESAGLVTPLQSQRRLSNATVISHALGRKRANSAANTTS</sequence>
<dbReference type="Proteomes" id="UP000488956">
    <property type="component" value="Unassembled WGS sequence"/>
</dbReference>
<evidence type="ECO:0000313" key="6">
    <source>
        <dbReference type="EMBL" id="KAE9117841.1"/>
    </source>
</evidence>
<evidence type="ECO:0000313" key="2">
    <source>
        <dbReference type="EMBL" id="KAE8923220.1"/>
    </source>
</evidence>
<evidence type="ECO:0000313" key="11">
    <source>
        <dbReference type="Proteomes" id="UP000433483"/>
    </source>
</evidence>
<evidence type="ECO:0000313" key="9">
    <source>
        <dbReference type="EMBL" id="KAE9276095.1"/>
    </source>
</evidence>
<evidence type="ECO:0000313" key="15">
    <source>
        <dbReference type="Proteomes" id="UP000441208"/>
    </source>
</evidence>
<dbReference type="EMBL" id="QXGB01003216">
    <property type="protein sequence ID" value="KAE9172058.1"/>
    <property type="molecule type" value="Genomic_DNA"/>
</dbReference>
<keyword evidence="11" id="KW-1185">Reference proteome</keyword>
<dbReference type="Proteomes" id="UP000433483">
    <property type="component" value="Unassembled WGS sequence"/>
</dbReference>
<dbReference type="GO" id="GO:0005634">
    <property type="term" value="C:nucleus"/>
    <property type="evidence" value="ECO:0007669"/>
    <property type="project" value="TreeGrafter"/>
</dbReference>
<dbReference type="InterPro" id="IPR001763">
    <property type="entry name" value="Rhodanese-like_dom"/>
</dbReference>
<evidence type="ECO:0000313" key="7">
    <source>
        <dbReference type="EMBL" id="KAE9172058.1"/>
    </source>
</evidence>
<dbReference type="EMBL" id="QXGE01003259">
    <property type="protein sequence ID" value="KAE9276095.1"/>
    <property type="molecule type" value="Genomic_DNA"/>
</dbReference>
<dbReference type="Proteomes" id="UP000440732">
    <property type="component" value="Unassembled WGS sequence"/>
</dbReference>
<dbReference type="GO" id="GO:0005737">
    <property type="term" value="C:cytoplasm"/>
    <property type="evidence" value="ECO:0007669"/>
    <property type="project" value="TreeGrafter"/>
</dbReference>
<evidence type="ECO:0000313" key="5">
    <source>
        <dbReference type="EMBL" id="KAE9072731.1"/>
    </source>
</evidence>
<protein>
    <recommendedName>
        <fullName evidence="1">Rhodanese domain-containing protein</fullName>
    </recommendedName>
</protein>
<organism evidence="2 10">
    <name type="scientific">Phytophthora fragariae</name>
    <dbReference type="NCBI Taxonomy" id="53985"/>
    <lineage>
        <taxon>Eukaryota</taxon>
        <taxon>Sar</taxon>
        <taxon>Stramenopiles</taxon>
        <taxon>Oomycota</taxon>
        <taxon>Peronosporomycetes</taxon>
        <taxon>Peronosporales</taxon>
        <taxon>Peronosporaceae</taxon>
        <taxon>Phytophthora</taxon>
    </lineage>
</organism>
<evidence type="ECO:0000313" key="10">
    <source>
        <dbReference type="Proteomes" id="UP000429523"/>
    </source>
</evidence>
<dbReference type="GO" id="GO:0004725">
    <property type="term" value="F:protein tyrosine phosphatase activity"/>
    <property type="evidence" value="ECO:0007669"/>
    <property type="project" value="TreeGrafter"/>
</dbReference>
<feature type="domain" description="Rhodanese" evidence="1">
    <location>
        <begin position="25"/>
        <end position="125"/>
    </location>
</feature>
<dbReference type="EMBL" id="QXFZ01002913">
    <property type="protein sequence ID" value="KAE9072731.1"/>
    <property type="molecule type" value="Genomic_DNA"/>
</dbReference>
<evidence type="ECO:0000313" key="12">
    <source>
        <dbReference type="Proteomes" id="UP000437068"/>
    </source>
</evidence>
<dbReference type="Proteomes" id="UP000440367">
    <property type="component" value="Unassembled WGS sequence"/>
</dbReference>
<reference evidence="10 11" key="1">
    <citation type="submission" date="2018-08" db="EMBL/GenBank/DDBJ databases">
        <title>Genomic investigation of the strawberry pathogen Phytophthora fragariae indicates pathogenicity is determined by transcriptional variation in three key races.</title>
        <authorList>
            <person name="Adams T.M."/>
            <person name="Armitage A.D."/>
            <person name="Sobczyk M.K."/>
            <person name="Bates H.J."/>
            <person name="Dunwell J.M."/>
            <person name="Nellist C.F."/>
            <person name="Harrison R.J."/>
        </authorList>
    </citation>
    <scope>NUCLEOTIDE SEQUENCE [LARGE SCALE GENOMIC DNA]</scope>
    <source>
        <strain evidence="9 12">A4</strain>
        <strain evidence="8 13">BC-1</strain>
        <strain evidence="7 11">NOV-27</strain>
        <strain evidence="6 14">NOV-5</strain>
        <strain evidence="5 15">NOV-71</strain>
        <strain evidence="2 10">NOV-9</strain>
        <strain evidence="4 17">ONT-3</strain>
        <strain evidence="3 16">SCRP245</strain>
    </source>
</reference>
<dbReference type="Pfam" id="PF00581">
    <property type="entry name" value="Rhodanese"/>
    <property type="match status" value="1"/>
</dbReference>
<gene>
    <name evidence="9" type="ORF">PF001_g26291</name>
    <name evidence="8" type="ORF">PF002_g26617</name>
    <name evidence="7" type="ORF">PF005_g26885</name>
    <name evidence="6" type="ORF">PF006_g18733</name>
    <name evidence="5" type="ORF">PF007_g26074</name>
    <name evidence="2" type="ORF">PF009_g26531</name>
    <name evidence="4" type="ORF">PF010_g26380</name>
    <name evidence="3" type="ORF">PF011_g25981</name>
</gene>
<evidence type="ECO:0000313" key="13">
    <source>
        <dbReference type="Proteomes" id="UP000440367"/>
    </source>
</evidence>
<dbReference type="PANTHER" id="PTHR10828">
    <property type="entry name" value="M-PHASE INDUCER PHOSPHATASE DUAL SPECIFICITY PHOSPHATASE CDC25"/>
    <property type="match status" value="1"/>
</dbReference>
<dbReference type="SUPFAM" id="SSF52821">
    <property type="entry name" value="Rhodanese/Cell cycle control phosphatase"/>
    <property type="match status" value="1"/>
</dbReference>
<dbReference type="Proteomes" id="UP000437068">
    <property type="component" value="Unassembled WGS sequence"/>
</dbReference>
<dbReference type="PROSITE" id="PS50206">
    <property type="entry name" value="RHODANESE_3"/>
    <property type="match status" value="1"/>
</dbReference>